<dbReference type="GeneID" id="8680905"/>
<evidence type="ECO:0000313" key="4">
    <source>
        <dbReference type="Proteomes" id="UP000001882"/>
    </source>
</evidence>
<dbReference type="InterPro" id="IPR025646">
    <property type="entry name" value="DUF4350"/>
</dbReference>
<feature type="transmembrane region" description="Helical" evidence="1">
    <location>
        <begin position="262"/>
        <end position="281"/>
    </location>
</feature>
<dbReference type="EMBL" id="AP011532">
    <property type="protein sequence ID" value="BAI60946.1"/>
    <property type="molecule type" value="Genomic_DNA"/>
</dbReference>
<sequence length="315" mass="34266">MRKTTLLIVIVVSIVLVVVAARLYVTDADFRLTNPYWNGLNNMARHAGIQPLYDLSGLDNAGSGDILMVISPAVNYTAGESSQVAAFLGRGGTVVVLDDFGKANSLLTGIGSPFTIDPVPMCQYENYYVNQSFPTITDIAATPYTANVSKLVLNHPAVLNISGNAVVLASTSPDAWLDYNDDIWLDYNDRMGIYPVAARYSAGNGELIVVSDADIFINSMLDKGDNRAFLQDLSRGRVLVDVSHGNAVTPLGSVYFTLKGDIIAQLTVLLLIIVACIAYIGRDMFIPRLGMIRRSIKNLILNRLTVKEKDIKKSD</sequence>
<feature type="domain" description="DUF4350" evidence="2">
    <location>
        <begin position="43"/>
        <end position="233"/>
    </location>
</feature>
<evidence type="ECO:0000259" key="2">
    <source>
        <dbReference type="Pfam" id="PF14258"/>
    </source>
</evidence>
<dbReference type="InParanoid" id="D1YWX4"/>
<dbReference type="OrthoDB" id="372296at2157"/>
<keyword evidence="4" id="KW-1185">Reference proteome</keyword>
<proteinExistence type="predicted"/>
<organism evidence="3 4">
    <name type="scientific">Methanocella paludicola (strain DSM 17711 / JCM 13418 / NBRC 101707 / SANAE)</name>
    <dbReference type="NCBI Taxonomy" id="304371"/>
    <lineage>
        <taxon>Archaea</taxon>
        <taxon>Methanobacteriati</taxon>
        <taxon>Methanobacteriota</taxon>
        <taxon>Stenosarchaea group</taxon>
        <taxon>Methanomicrobia</taxon>
        <taxon>Methanocellales</taxon>
        <taxon>Methanocellaceae</taxon>
        <taxon>Methanocella</taxon>
    </lineage>
</organism>
<keyword evidence="1" id="KW-0472">Membrane</keyword>
<accession>D1YWX4</accession>
<keyword evidence="1" id="KW-1133">Transmembrane helix</keyword>
<dbReference type="Proteomes" id="UP000001882">
    <property type="component" value="Chromosome"/>
</dbReference>
<reference evidence="4" key="3">
    <citation type="journal article" date="2011" name="PLoS ONE">
        <title>Genome sequence of a mesophilic hydrogenotrophic methanogen Methanocella paludicola, the first cultivated representative of the order Methanocellales.</title>
        <authorList>
            <person name="Sakai S."/>
            <person name="Takaki Y."/>
            <person name="Shimamura S."/>
            <person name="Sekine M."/>
            <person name="Tajima T."/>
            <person name="Kosugi H."/>
            <person name="Ichikawa N."/>
            <person name="Tasumi E."/>
            <person name="Hiraki A.T."/>
            <person name="Shimizu A."/>
            <person name="Kato Y."/>
            <person name="Nishiko R."/>
            <person name="Mori K."/>
            <person name="Fujita N."/>
            <person name="Imachi H."/>
            <person name="Takai K."/>
        </authorList>
    </citation>
    <scope>NUCLEOTIDE SEQUENCE [LARGE SCALE GENOMIC DNA]</scope>
    <source>
        <strain evidence="4">DSM 17711 / JCM 13418 / NBRC 101707 / SANAE</strain>
    </source>
</reference>
<evidence type="ECO:0000313" key="3">
    <source>
        <dbReference type="EMBL" id="BAI60946.1"/>
    </source>
</evidence>
<reference evidence="3 4" key="2">
    <citation type="journal article" date="2008" name="Int. J. Syst. Evol. Microbiol.">
        <title>Methanocella paludicola gen. nov., sp. nov., a methane-producing archaeon, the first isolate of the lineage 'Rice Cluster I', and proposal of the new archaeal order Methanocellales ord. nov.</title>
        <authorList>
            <person name="Sakai S."/>
            <person name="Imachi H."/>
            <person name="Hanada S."/>
            <person name="Ohashi A."/>
            <person name="Harada H."/>
            <person name="Kamagata Y."/>
        </authorList>
    </citation>
    <scope>NUCLEOTIDE SEQUENCE [LARGE SCALE GENOMIC DNA]</scope>
    <source>
        <strain evidence="4">DSM 17711 / JCM 13418 / NBRC 101707 / SANAE</strain>
    </source>
</reference>
<dbReference type="eggNOG" id="arCOG01314">
    <property type="taxonomic scope" value="Archaea"/>
</dbReference>
<dbReference type="Pfam" id="PF14258">
    <property type="entry name" value="DUF4350"/>
    <property type="match status" value="1"/>
</dbReference>
<evidence type="ECO:0000256" key="1">
    <source>
        <dbReference type="SAM" id="Phobius"/>
    </source>
</evidence>
<dbReference type="RefSeq" id="WP_012899625.1">
    <property type="nucleotide sequence ID" value="NC_013665.1"/>
</dbReference>
<name>D1YWX4_METPS</name>
<gene>
    <name evidence="3" type="ordered locus">MCP_0874</name>
</gene>
<protein>
    <recommendedName>
        <fullName evidence="2">DUF4350 domain-containing protein</fullName>
    </recommendedName>
</protein>
<dbReference type="KEGG" id="mpd:MCP_0874"/>
<dbReference type="STRING" id="304371.MCP_0874"/>
<reference evidence="3 4" key="1">
    <citation type="journal article" date="2007" name="Appl. Environ. Microbiol.">
        <title>Isolation of key methanogens for global methane emission from rice paddy fields: a novel isolate affiliated with the clone cluster rice cluster I.</title>
        <authorList>
            <person name="Sakai S."/>
            <person name="Imachi H."/>
            <person name="Sekiguchi Y."/>
            <person name="Ohashi A."/>
            <person name="Harada H."/>
            <person name="Kamagata Y."/>
        </authorList>
    </citation>
    <scope>NUCLEOTIDE SEQUENCE [LARGE SCALE GENOMIC DNA]</scope>
    <source>
        <strain evidence="4">DSM 17711 / JCM 13418 / NBRC 101707 / SANAE</strain>
    </source>
</reference>
<keyword evidence="1" id="KW-0812">Transmembrane</keyword>
<dbReference type="AlphaFoldDB" id="D1YWX4"/>